<dbReference type="InterPro" id="IPR018711">
    <property type="entry name" value="NAGPA"/>
</dbReference>
<evidence type="ECO:0000259" key="3">
    <source>
        <dbReference type="Pfam" id="PF00149"/>
    </source>
</evidence>
<organism evidence="5 6">
    <name type="scientific">Micromonospora cathayae</name>
    <dbReference type="NCBI Taxonomy" id="3028804"/>
    <lineage>
        <taxon>Bacteria</taxon>
        <taxon>Bacillati</taxon>
        <taxon>Actinomycetota</taxon>
        <taxon>Actinomycetes</taxon>
        <taxon>Micromonosporales</taxon>
        <taxon>Micromonosporaceae</taxon>
        <taxon>Micromonospora</taxon>
    </lineage>
</organism>
<evidence type="ECO:0000256" key="2">
    <source>
        <dbReference type="SAM" id="SignalP"/>
    </source>
</evidence>
<feature type="chain" id="PRO_5046526692" evidence="2">
    <location>
        <begin position="29"/>
        <end position="1178"/>
    </location>
</feature>
<dbReference type="InterPro" id="IPR029052">
    <property type="entry name" value="Metallo-depent_PP-like"/>
</dbReference>
<accession>A0ABY7ZT76</accession>
<proteinExistence type="predicted"/>
<reference evidence="5 6" key="1">
    <citation type="submission" date="2023-02" db="EMBL/GenBank/DDBJ databases">
        <authorList>
            <person name="Mo P."/>
        </authorList>
    </citation>
    <scope>NUCLEOTIDE SEQUENCE [LARGE SCALE GENOMIC DNA]</scope>
    <source>
        <strain evidence="5 6">HUAS 3</strain>
    </source>
</reference>
<feature type="region of interest" description="Disordered" evidence="1">
    <location>
        <begin position="21"/>
        <end position="94"/>
    </location>
</feature>
<name>A0ABY7ZT76_9ACTN</name>
<dbReference type="PANTHER" id="PTHR40446">
    <property type="entry name" value="N-ACETYLGLUCOSAMINE-1-PHOSPHODIESTER ALPHA-N-ACETYLGLUCOSAMINIDASE"/>
    <property type="match status" value="1"/>
</dbReference>
<evidence type="ECO:0000259" key="4">
    <source>
        <dbReference type="Pfam" id="PF09992"/>
    </source>
</evidence>
<feature type="compositionally biased region" description="Polar residues" evidence="1">
    <location>
        <begin position="40"/>
        <end position="56"/>
    </location>
</feature>
<dbReference type="GO" id="GO:0016798">
    <property type="term" value="F:hydrolase activity, acting on glycosyl bonds"/>
    <property type="evidence" value="ECO:0007669"/>
    <property type="project" value="UniProtKB-KW"/>
</dbReference>
<protein>
    <submittedName>
        <fullName evidence="5">Phosphodiester glycosidase family protein</fullName>
    </submittedName>
</protein>
<dbReference type="SUPFAM" id="SSF56300">
    <property type="entry name" value="Metallo-dependent phosphatases"/>
    <property type="match status" value="1"/>
</dbReference>
<keyword evidence="5" id="KW-0378">Hydrolase</keyword>
<feature type="signal peptide" evidence="2">
    <location>
        <begin position="1"/>
        <end position="28"/>
    </location>
</feature>
<feature type="domain" description="Phosphodiester glycosidase" evidence="4">
    <location>
        <begin position="255"/>
        <end position="424"/>
    </location>
</feature>
<keyword evidence="2" id="KW-0732">Signal</keyword>
<evidence type="ECO:0000313" key="6">
    <source>
        <dbReference type="Proteomes" id="UP001219605"/>
    </source>
</evidence>
<evidence type="ECO:0000313" key="5">
    <source>
        <dbReference type="EMBL" id="WDZ85029.1"/>
    </source>
</evidence>
<feature type="domain" description="Calcineurin-like phosphoesterase" evidence="3">
    <location>
        <begin position="798"/>
        <end position="988"/>
    </location>
</feature>
<gene>
    <name evidence="5" type="ORF">PVK37_00680</name>
</gene>
<dbReference type="Pfam" id="PF00149">
    <property type="entry name" value="Metallophos"/>
    <property type="match status" value="1"/>
</dbReference>
<keyword evidence="5" id="KW-0326">Glycosidase</keyword>
<sequence>MRTRSARLAGVLLLTPLLGLAGPTPVVAAPPDRPGADLRSTGTTAEDAPRSSSHPSTATTLAADTADTADTGRTDGVAPAGGLETATTTRPVAPGLDLTSFDRYDQQGWLRADALTADLTGGLTVDYVNSGAVSRAEPLRGAVDAAGAVAAVNGDFFDINNSGAAQGVGIRGGELVQSPVAGHPNAVGITAGGLGRVIQVTFDGTATLPGGPVTLTQFNNMVQPGGVGLFTPLWGAYDRGRAVQGASRVTEVTLVAGRVATVTDRAGGGPIPAGTSVLLGRDAGADALAGLRPGDPVTVAYRPKPSDGSTLRAAVGGGNVLVRDGVVQEIADSSLAPRTSVGFTADGRRMIMLTVDGRQVDSRGVTQTELGRMMAELGAHHALNLDGGGSSTLLAREPGSATVQVENSPSDGTERAVPNGLAIYAPKGSGRLTGYWLETAADPTAAPGVAPVRGGRPDRVFPGLTRRLTAAGHDETYGPAAGTPTWRANPAAHGRVAADGVFRAARPGRVTVTAARGGARGTLDLTVLGPLARIDATVDRVGLTDATGTGTFGVVGYDAEGNTAPVEPADLTLDYDRDLLTVTPTADGNLTVAARRDSGSALVTVTVAGRRTVLPVTVGLTDVPVAGFDDAPAWKFSAARATGSVAPVPGRTGTGLKLAYDFGQSTGTRAAYADPPAWIEVPGQPQAFGMWIKGNGTGEWPSLHLHDAQDTQHVLRGPLVTWTGWRYVQFDVPAGVQYPLRVRRFYVAETNAAARYTSEVVIDDLVAKVAPTVDVPAEPYRTDRVVLRDGTVAGMPWRFAVLSDAQFVAADPDSDLVAQARRTLREVKAAQPDFLLINGDFVDTAYPADFALAKRILDEELGGELPYHYVPGNHEIMGAPIANFQAVFGAPSKVFDHKGTRFVTLNSSTGTLRGGGLDQVRALRTALDSAATDDAIGSVVVLHHHPPRDPGPAKASQLTDRKEAALVEQWLADFQHRTGKGALFVGGHVGTFHADRVDGVPFLINGNAGKGPSSPADQGGFTGWTMVGVDPVTRQEADRARRDPLAVAAPAGAGSGAGPRWVAAEFRAHVDRLTLTAPATVAVGTPATVTATLTQPGGRTVPVAAPVSADWSASPGVHVGPPDGVRPWHVARFDPATGTLTALKPAASVLLAVTVNGVRAEATLTLAAAPAVGRVPAA</sequence>
<dbReference type="Proteomes" id="UP001219605">
    <property type="component" value="Chromosome"/>
</dbReference>
<evidence type="ECO:0000256" key="1">
    <source>
        <dbReference type="SAM" id="MobiDB-lite"/>
    </source>
</evidence>
<dbReference type="PANTHER" id="PTHR40446:SF2">
    <property type="entry name" value="N-ACETYLGLUCOSAMINE-1-PHOSPHODIESTER ALPHA-N-ACETYLGLUCOSAMINIDASE"/>
    <property type="match status" value="1"/>
</dbReference>
<keyword evidence="6" id="KW-1185">Reference proteome</keyword>
<dbReference type="EMBL" id="CP118615">
    <property type="protein sequence ID" value="WDZ85029.1"/>
    <property type="molecule type" value="Genomic_DNA"/>
</dbReference>
<dbReference type="InterPro" id="IPR004843">
    <property type="entry name" value="Calcineurin-like_PHP"/>
</dbReference>
<dbReference type="Pfam" id="PF09992">
    <property type="entry name" value="NAGPA"/>
    <property type="match status" value="1"/>
</dbReference>
<dbReference type="RefSeq" id="WP_275031723.1">
    <property type="nucleotide sequence ID" value="NZ_CP118615.1"/>
</dbReference>
<feature type="compositionally biased region" description="Low complexity" evidence="1">
    <location>
        <begin position="57"/>
        <end position="75"/>
    </location>
</feature>
<dbReference type="Gene3D" id="3.60.21.10">
    <property type="match status" value="1"/>
</dbReference>